<evidence type="ECO:0000256" key="1">
    <source>
        <dbReference type="ARBA" id="ARBA00004370"/>
    </source>
</evidence>
<protein>
    <recommendedName>
        <fullName evidence="7">GTD-binding domain-containing protein</fullName>
    </recommendedName>
</protein>
<evidence type="ECO:0000256" key="2">
    <source>
        <dbReference type="ARBA" id="ARBA00022692"/>
    </source>
</evidence>
<evidence type="ECO:0000313" key="9">
    <source>
        <dbReference type="Proteomes" id="UP001141552"/>
    </source>
</evidence>
<keyword evidence="4 6" id="KW-0472">Membrane</keyword>
<sequence length="754" mass="84693">MRCKEIEAWSFSELVGAFLDLAITYLLLCACALSFLASKFLDLFGLCLPCPCNGLFSDPNRNKCWQRMLVECPSKNVSSIQASVLSRAPFDSIWDKNSDSESFVSAVNETGLDNEAVALEGEAFQERNREMGVGDGVIDGRDVKERRSDSKLKRAWSQKERNLRYIQNGAADNGRLSSSSSYDLLQKDVAELYQSPASVTKMANKIGEGSTVPDGGESSLDIGFPGRDSESFVSDEPADENESIKEIELTDVDWKYNVQERLCYDGDEKNAIRILENALEQEQAARTALYLELEKERSAAASAADEAMAMILRLQEEKSLIEMEARQYQRMKEEKSAYDLEEMSILKEILLRREKEKHFLEVEVEAYRKMIFQNELLDSSNVQEIGTMNGERISPSLYAGQDTALMLQRFHGSIYCNERHENTSDSSVCELRLAKSEKHSIAFGKELPIPESDEVKFSQQGWSDRHTSIDKLHEHMSSCSQEIKEGFQEQESVLPECSPVGQELKVLDSFSQFKLSTEACEVQERSTAIAEKELLMNTSETGDQAKTIFAYNVDDSGRNGKSSHTAVSDTSPCVHDVHVIDDKTPVSSEVEENGSEKQSINAATLDIPRTCDSPNVSMQETKLDISRSCSDMTRGLPPLPHPQSKSLVSDLRRNSMSMVDFERFKIDSEVGWLRERLKTVQEGREKLNISSRHKEKDNIQLQLLDNIVSQLREIRQLTEPGKVSGLVSLPPPATKGRSKNRNWRSVSLGVHRSS</sequence>
<evidence type="ECO:0000256" key="4">
    <source>
        <dbReference type="ARBA" id="ARBA00023136"/>
    </source>
</evidence>
<dbReference type="InterPro" id="IPR007656">
    <property type="entry name" value="GTD-bd"/>
</dbReference>
<keyword evidence="2 6" id="KW-0812">Transmembrane</keyword>
<keyword evidence="9" id="KW-1185">Reference proteome</keyword>
<accession>A0A9Q0G3N7</accession>
<proteinExistence type="predicted"/>
<comment type="subcellular location">
    <subcellularLocation>
        <location evidence="1">Membrane</location>
    </subcellularLocation>
</comment>
<dbReference type="AlphaFoldDB" id="A0A9Q0G3N7"/>
<gene>
    <name evidence="8" type="ORF">Tsubulata_003031</name>
</gene>
<dbReference type="PANTHER" id="PTHR31422">
    <property type="entry name" value="BNAANNG28530D PROTEIN"/>
    <property type="match status" value="1"/>
</dbReference>
<dbReference type="OrthoDB" id="1933744at2759"/>
<dbReference type="PROSITE" id="PS51257">
    <property type="entry name" value="PROKAR_LIPOPROTEIN"/>
    <property type="match status" value="1"/>
</dbReference>
<evidence type="ECO:0000259" key="7">
    <source>
        <dbReference type="PROSITE" id="PS51775"/>
    </source>
</evidence>
<dbReference type="GO" id="GO:0016020">
    <property type="term" value="C:membrane"/>
    <property type="evidence" value="ECO:0007669"/>
    <property type="project" value="UniProtKB-SubCell"/>
</dbReference>
<dbReference type="EMBL" id="JAKUCV010002707">
    <property type="protein sequence ID" value="KAJ4841745.1"/>
    <property type="molecule type" value="Genomic_DNA"/>
</dbReference>
<dbReference type="GO" id="GO:0080115">
    <property type="term" value="F:myosin XI tail binding"/>
    <property type="evidence" value="ECO:0007669"/>
    <property type="project" value="UniProtKB-ARBA"/>
</dbReference>
<keyword evidence="3 6" id="KW-1133">Transmembrane helix</keyword>
<organism evidence="8 9">
    <name type="scientific">Turnera subulata</name>
    <dbReference type="NCBI Taxonomy" id="218843"/>
    <lineage>
        <taxon>Eukaryota</taxon>
        <taxon>Viridiplantae</taxon>
        <taxon>Streptophyta</taxon>
        <taxon>Embryophyta</taxon>
        <taxon>Tracheophyta</taxon>
        <taxon>Spermatophyta</taxon>
        <taxon>Magnoliopsida</taxon>
        <taxon>eudicotyledons</taxon>
        <taxon>Gunneridae</taxon>
        <taxon>Pentapetalae</taxon>
        <taxon>rosids</taxon>
        <taxon>fabids</taxon>
        <taxon>Malpighiales</taxon>
        <taxon>Passifloraceae</taxon>
        <taxon>Turnera</taxon>
    </lineage>
</organism>
<reference evidence="8" key="2">
    <citation type="journal article" date="2023" name="Plants (Basel)">
        <title>Annotation of the Turnera subulata (Passifloraceae) Draft Genome Reveals the S-Locus Evolved after the Divergence of Turneroideae from Passifloroideae in a Stepwise Manner.</title>
        <authorList>
            <person name="Henning P.M."/>
            <person name="Roalson E.H."/>
            <person name="Mir W."/>
            <person name="McCubbin A.G."/>
            <person name="Shore J.S."/>
        </authorList>
    </citation>
    <scope>NUCLEOTIDE SEQUENCE</scope>
    <source>
        <strain evidence="8">F60SS</strain>
    </source>
</reference>
<dbReference type="PROSITE" id="PS51775">
    <property type="entry name" value="GTD_BINDING"/>
    <property type="match status" value="1"/>
</dbReference>
<name>A0A9Q0G3N7_9ROSI</name>
<dbReference type="PANTHER" id="PTHR31422:SF3">
    <property type="entry name" value="GTD-BINDING DOMAIN-CONTAINING PROTEIN"/>
    <property type="match status" value="1"/>
</dbReference>
<dbReference type="Pfam" id="PF04576">
    <property type="entry name" value="Zein-binding"/>
    <property type="match status" value="1"/>
</dbReference>
<feature type="domain" description="GTD-binding" evidence="7">
    <location>
        <begin position="270"/>
        <end position="368"/>
    </location>
</feature>
<feature type="region of interest" description="Disordered" evidence="5">
    <location>
        <begin position="722"/>
        <end position="754"/>
    </location>
</feature>
<evidence type="ECO:0000256" key="6">
    <source>
        <dbReference type="SAM" id="Phobius"/>
    </source>
</evidence>
<evidence type="ECO:0000256" key="3">
    <source>
        <dbReference type="ARBA" id="ARBA00022989"/>
    </source>
</evidence>
<comment type="caution">
    <text evidence="8">The sequence shown here is derived from an EMBL/GenBank/DDBJ whole genome shotgun (WGS) entry which is preliminary data.</text>
</comment>
<reference evidence="8" key="1">
    <citation type="submission" date="2022-02" db="EMBL/GenBank/DDBJ databases">
        <authorList>
            <person name="Henning P.M."/>
            <person name="McCubbin A.G."/>
            <person name="Shore J.S."/>
        </authorList>
    </citation>
    <scope>NUCLEOTIDE SEQUENCE</scope>
    <source>
        <strain evidence="8">F60SS</strain>
        <tissue evidence="8">Leaves</tissue>
    </source>
</reference>
<feature type="transmembrane region" description="Helical" evidence="6">
    <location>
        <begin position="12"/>
        <end position="37"/>
    </location>
</feature>
<evidence type="ECO:0000313" key="8">
    <source>
        <dbReference type="EMBL" id="KAJ4841745.1"/>
    </source>
</evidence>
<dbReference type="Proteomes" id="UP001141552">
    <property type="component" value="Unassembled WGS sequence"/>
</dbReference>
<evidence type="ECO:0000256" key="5">
    <source>
        <dbReference type="SAM" id="MobiDB-lite"/>
    </source>
</evidence>